<dbReference type="RefSeq" id="XP_053071450.1">
    <property type="nucleotide sequence ID" value="XM_053215475.1"/>
</dbReference>
<dbReference type="Proteomes" id="UP001652583">
    <property type="component" value="Chromosome C1"/>
</dbReference>
<dbReference type="RefSeq" id="XP_053071449.1">
    <property type="nucleotide sequence ID" value="XM_053215474.1"/>
</dbReference>
<gene>
    <name evidence="3 4 5" type="primary">LOC128314097</name>
</gene>
<evidence type="ECO:0000313" key="4">
    <source>
        <dbReference type="RefSeq" id="XP_053071450.1"/>
    </source>
</evidence>
<feature type="region of interest" description="Disordered" evidence="1">
    <location>
        <begin position="363"/>
        <end position="408"/>
    </location>
</feature>
<organism evidence="2 3">
    <name type="scientific">Acinonyx jubatus</name>
    <name type="common">Cheetah</name>
    <dbReference type="NCBI Taxonomy" id="32536"/>
    <lineage>
        <taxon>Eukaryota</taxon>
        <taxon>Metazoa</taxon>
        <taxon>Chordata</taxon>
        <taxon>Craniata</taxon>
        <taxon>Vertebrata</taxon>
        <taxon>Euteleostomi</taxon>
        <taxon>Mammalia</taxon>
        <taxon>Eutheria</taxon>
        <taxon>Laurasiatheria</taxon>
        <taxon>Carnivora</taxon>
        <taxon>Feliformia</taxon>
        <taxon>Felidae</taxon>
        <taxon>Felinae</taxon>
        <taxon>Acinonyx</taxon>
    </lineage>
</organism>
<proteinExistence type="predicted"/>
<feature type="compositionally biased region" description="Basic residues" evidence="1">
    <location>
        <begin position="195"/>
        <end position="207"/>
    </location>
</feature>
<evidence type="ECO:0000313" key="5">
    <source>
        <dbReference type="RefSeq" id="XP_053071451.1"/>
    </source>
</evidence>
<feature type="region of interest" description="Disordered" evidence="1">
    <location>
        <begin position="1"/>
        <end position="305"/>
    </location>
</feature>
<evidence type="ECO:0000313" key="3">
    <source>
        <dbReference type="RefSeq" id="XP_053071449.1"/>
    </source>
</evidence>
<evidence type="ECO:0000256" key="1">
    <source>
        <dbReference type="SAM" id="MobiDB-lite"/>
    </source>
</evidence>
<feature type="compositionally biased region" description="Basic residues" evidence="1">
    <location>
        <begin position="173"/>
        <end position="182"/>
    </location>
</feature>
<feature type="compositionally biased region" description="Basic residues" evidence="1">
    <location>
        <begin position="262"/>
        <end position="272"/>
    </location>
</feature>
<evidence type="ECO:0000313" key="2">
    <source>
        <dbReference type="Proteomes" id="UP001652583"/>
    </source>
</evidence>
<reference evidence="2 3" key="1">
    <citation type="submission" date="2025-05" db="UniProtKB">
        <authorList>
            <consortium name="RefSeq"/>
        </authorList>
    </citation>
    <scope>NUCLEOTIDE SEQUENCE [LARGE SCALE GENOMIC DNA]</scope>
    <source>
        <tissue evidence="3 4">Blood</tissue>
    </source>
</reference>
<dbReference type="GeneID" id="128314097"/>
<name>A0ABM3PIE6_ACIJB</name>
<feature type="compositionally biased region" description="Low complexity" evidence="1">
    <location>
        <begin position="273"/>
        <end position="282"/>
    </location>
</feature>
<keyword evidence="2" id="KW-1185">Reference proteome</keyword>
<dbReference type="RefSeq" id="XP_053071451.1">
    <property type="nucleotide sequence ID" value="XM_053215476.1"/>
</dbReference>
<sequence>MNDRAGARGRKTKAPPASRYLRRQGPAPAAHSPGARRRRGLRVGTGPRGGRAPPQSTRPAAPAPSGRSVRAAGKAGGRGRRRASHAAPHCGGRCQGAQGPCAAVSDPATRGGDGRDAAQEQSASSAPLSDSSRRPPQRAGSPLAFVLASSFAPSDTRSSSGGSAPPPTPGLRRAPRATRRLCRVSTRGGGDARSHVSRPRSRGRRGSGRREEVSGRVRRPRRGAARARAAPQRPAPRRSLSWRRPRAVRRPAWISPLAATRRLARPPSRRHLPPAGLARAPAPTNPCAPALGERRAGPLTSGGAGAPPVRRLGSICPHLPAGRLAGGFLHVGDRGKGVGGQGEGREGQPDLGQLDLLRKVRESGAGTAGRKTNPEAAEDPELLSCDAEGHESSERRRGGRRPSEVMRAGLCPNPTEKLNGGVSCLGFPNCKGKTVILMSLTRGVVIIKMDY</sequence>
<protein>
    <submittedName>
        <fullName evidence="3 4">Translation initiation factor IF-2-like isoform X1</fullName>
    </submittedName>
</protein>
<feature type="compositionally biased region" description="Basic residues" evidence="1">
    <location>
        <begin position="240"/>
        <end position="249"/>
    </location>
</feature>
<accession>A0ABM3PIE6</accession>
<feature type="compositionally biased region" description="Basic residues" evidence="1">
    <location>
        <begin position="216"/>
        <end position="225"/>
    </location>
</feature>
<feature type="compositionally biased region" description="Basic and acidic residues" evidence="1">
    <location>
        <begin position="387"/>
        <end position="404"/>
    </location>
</feature>